<dbReference type="Proteomes" id="UP000562027">
    <property type="component" value="Unassembled WGS sequence"/>
</dbReference>
<comment type="caution">
    <text evidence="2">The sequence shown here is derived from an EMBL/GenBank/DDBJ whole genome shotgun (WGS) entry which is preliminary data.</text>
</comment>
<evidence type="ECO:0000313" key="2">
    <source>
        <dbReference type="EMBL" id="MBB4842661.1"/>
    </source>
</evidence>
<dbReference type="EMBL" id="JACHLP010000002">
    <property type="protein sequence ID" value="MBB4842661.1"/>
    <property type="molecule type" value="Genomic_DNA"/>
</dbReference>
<gene>
    <name evidence="2" type="ORF">HNP55_001176</name>
</gene>
<dbReference type="Gene3D" id="3.40.30.10">
    <property type="entry name" value="Glutaredoxin"/>
    <property type="match status" value="1"/>
</dbReference>
<dbReference type="Pfam" id="PF00578">
    <property type="entry name" value="AhpC-TSA"/>
    <property type="match status" value="1"/>
</dbReference>
<evidence type="ECO:0000259" key="1">
    <source>
        <dbReference type="PROSITE" id="PS51352"/>
    </source>
</evidence>
<evidence type="ECO:0000313" key="3">
    <source>
        <dbReference type="Proteomes" id="UP000562027"/>
    </source>
</evidence>
<dbReference type="InterPro" id="IPR013766">
    <property type="entry name" value="Thioredoxin_domain"/>
</dbReference>
<sequence length="149" mass="15909">MAVQPALAWDFTLADLAGERFVTLSRIQGPVLVNFWGRDCPPCVAELPRLQAFAQANPQWTVLLVSTDGPLDAQRFLAQRGITLKALRGGLAVGGLMRAAGNRWAGLPYSAAVQGGALCRRHLGELHEASLQALTQTACDATQIHGIPL</sequence>
<reference evidence="2 3" key="1">
    <citation type="submission" date="2020-08" db="EMBL/GenBank/DDBJ databases">
        <title>Functional genomics of gut bacteria from endangered species of beetles.</title>
        <authorList>
            <person name="Carlos-Shanley C."/>
        </authorList>
    </citation>
    <scope>NUCLEOTIDE SEQUENCE [LARGE SCALE GENOMIC DNA]</scope>
    <source>
        <strain evidence="2 3">S00239</strain>
    </source>
</reference>
<keyword evidence="3" id="KW-1185">Reference proteome</keyword>
<organism evidence="2 3">
    <name type="scientific">Roseateles oligotrophus</name>
    <dbReference type="NCBI Taxonomy" id="1769250"/>
    <lineage>
        <taxon>Bacteria</taxon>
        <taxon>Pseudomonadati</taxon>
        <taxon>Pseudomonadota</taxon>
        <taxon>Betaproteobacteria</taxon>
        <taxon>Burkholderiales</taxon>
        <taxon>Sphaerotilaceae</taxon>
        <taxon>Roseateles</taxon>
    </lineage>
</organism>
<dbReference type="PROSITE" id="PS51352">
    <property type="entry name" value="THIOREDOXIN_2"/>
    <property type="match status" value="1"/>
</dbReference>
<keyword evidence="2" id="KW-0675">Receptor</keyword>
<dbReference type="SUPFAM" id="SSF52833">
    <property type="entry name" value="Thioredoxin-like"/>
    <property type="match status" value="1"/>
</dbReference>
<proteinExistence type="predicted"/>
<dbReference type="CDD" id="cd02966">
    <property type="entry name" value="TlpA_like_family"/>
    <property type="match status" value="1"/>
</dbReference>
<accession>A0A840L4D6</accession>
<dbReference type="GO" id="GO:0016491">
    <property type="term" value="F:oxidoreductase activity"/>
    <property type="evidence" value="ECO:0007669"/>
    <property type="project" value="InterPro"/>
</dbReference>
<feature type="domain" description="Thioredoxin" evidence="1">
    <location>
        <begin position="2"/>
        <end position="128"/>
    </location>
</feature>
<dbReference type="InterPro" id="IPR000866">
    <property type="entry name" value="AhpC/TSA"/>
</dbReference>
<protein>
    <submittedName>
        <fullName evidence="2">Outer membrane receptor for ferrienterochelin and colicins</fullName>
    </submittedName>
</protein>
<dbReference type="GO" id="GO:0016209">
    <property type="term" value="F:antioxidant activity"/>
    <property type="evidence" value="ECO:0007669"/>
    <property type="project" value="InterPro"/>
</dbReference>
<dbReference type="InterPro" id="IPR036249">
    <property type="entry name" value="Thioredoxin-like_sf"/>
</dbReference>
<dbReference type="AlphaFoldDB" id="A0A840L4D6"/>
<name>A0A840L4D6_9BURK</name>